<dbReference type="EMBL" id="QRDY01000001">
    <property type="protein sequence ID" value="RED66200.1"/>
    <property type="molecule type" value="Genomic_DNA"/>
</dbReference>
<comment type="caution">
    <text evidence="2">The sequence shown here is derived from an EMBL/GenBank/DDBJ whole genome shotgun (WGS) entry which is preliminary data.</text>
</comment>
<dbReference type="InterPro" id="IPR034660">
    <property type="entry name" value="DinB/YfiT-like"/>
</dbReference>
<dbReference type="Pfam" id="PF12867">
    <property type="entry name" value="DinB_2"/>
    <property type="match status" value="1"/>
</dbReference>
<dbReference type="Gene3D" id="1.20.120.450">
    <property type="entry name" value="dinb family like domain"/>
    <property type="match status" value="1"/>
</dbReference>
<evidence type="ECO:0000259" key="1">
    <source>
        <dbReference type="Pfam" id="PF12867"/>
    </source>
</evidence>
<accession>A0A3D9IWJ7</accession>
<dbReference type="RefSeq" id="WP_115991138.1">
    <property type="nucleotide sequence ID" value="NZ_QRDY01000001.1"/>
</dbReference>
<proteinExistence type="predicted"/>
<evidence type="ECO:0000313" key="2">
    <source>
        <dbReference type="EMBL" id="RED66200.1"/>
    </source>
</evidence>
<feature type="domain" description="DinB-like" evidence="1">
    <location>
        <begin position="26"/>
        <end position="146"/>
    </location>
</feature>
<name>A0A3D9IWJ7_9BACL</name>
<dbReference type="InterPro" id="IPR024775">
    <property type="entry name" value="DinB-like"/>
</dbReference>
<dbReference type="SUPFAM" id="SSF109854">
    <property type="entry name" value="DinB/YfiT-like putative metalloenzymes"/>
    <property type="match status" value="1"/>
</dbReference>
<dbReference type="OrthoDB" id="9798830at2"/>
<protein>
    <submittedName>
        <fullName evidence="2">DinB family protein</fullName>
    </submittedName>
</protein>
<sequence>MTKLELLMQGWDAIYEKEDWYPPLKDALDGVTSEQAVWRPAGEHVNTIWESVNHLTYYKERLLKRLTGEESEYPPGLTNDDTFRVPSTSEEDWRKALAKLRAVHIGIREIISNMKETRLEEKIPRTPIGSWIHSLILHGAYHTGQIVFLRKLQGSWPSRRSFE</sequence>
<gene>
    <name evidence="2" type="ORF">DFP95_101698</name>
</gene>
<dbReference type="AlphaFoldDB" id="A0A3D9IWJ7"/>
<reference evidence="2 3" key="1">
    <citation type="submission" date="2018-07" db="EMBL/GenBank/DDBJ databases">
        <title>Genomic Encyclopedia of Type Strains, Phase III (KMG-III): the genomes of soil and plant-associated and newly described type strains.</title>
        <authorList>
            <person name="Whitman W."/>
        </authorList>
    </citation>
    <scope>NUCLEOTIDE SEQUENCE [LARGE SCALE GENOMIC DNA]</scope>
    <source>
        <strain evidence="2 3">CECT 8236</strain>
    </source>
</reference>
<evidence type="ECO:0000313" key="3">
    <source>
        <dbReference type="Proteomes" id="UP000256869"/>
    </source>
</evidence>
<keyword evidence="3" id="KW-1185">Reference proteome</keyword>
<dbReference type="Proteomes" id="UP000256869">
    <property type="component" value="Unassembled WGS sequence"/>
</dbReference>
<organism evidence="2 3">
    <name type="scientific">Cohnella lupini</name>
    <dbReference type="NCBI Taxonomy" id="1294267"/>
    <lineage>
        <taxon>Bacteria</taxon>
        <taxon>Bacillati</taxon>
        <taxon>Bacillota</taxon>
        <taxon>Bacilli</taxon>
        <taxon>Bacillales</taxon>
        <taxon>Paenibacillaceae</taxon>
        <taxon>Cohnella</taxon>
    </lineage>
</organism>